<feature type="compositionally biased region" description="Polar residues" evidence="1">
    <location>
        <begin position="56"/>
        <end position="69"/>
    </location>
</feature>
<dbReference type="Proteomes" id="UP001201163">
    <property type="component" value="Unassembled WGS sequence"/>
</dbReference>
<evidence type="ECO:0000256" key="1">
    <source>
        <dbReference type="SAM" id="MobiDB-lite"/>
    </source>
</evidence>
<accession>A0AAD4LVC6</accession>
<feature type="region of interest" description="Disordered" evidence="1">
    <location>
        <begin position="188"/>
        <end position="225"/>
    </location>
</feature>
<comment type="caution">
    <text evidence="2">The sequence shown here is derived from an EMBL/GenBank/DDBJ whole genome shotgun (WGS) entry which is preliminary data.</text>
</comment>
<name>A0AAD4LVC6_9AGAM</name>
<dbReference type="AlphaFoldDB" id="A0AAD4LVC6"/>
<feature type="region of interest" description="Disordered" evidence="1">
    <location>
        <begin position="31"/>
        <end position="74"/>
    </location>
</feature>
<organism evidence="2 3">
    <name type="scientific">Lactarius akahatsu</name>
    <dbReference type="NCBI Taxonomy" id="416441"/>
    <lineage>
        <taxon>Eukaryota</taxon>
        <taxon>Fungi</taxon>
        <taxon>Dikarya</taxon>
        <taxon>Basidiomycota</taxon>
        <taxon>Agaricomycotina</taxon>
        <taxon>Agaricomycetes</taxon>
        <taxon>Russulales</taxon>
        <taxon>Russulaceae</taxon>
        <taxon>Lactarius</taxon>
    </lineage>
</organism>
<protein>
    <submittedName>
        <fullName evidence="2">Uncharacterized protein</fullName>
    </submittedName>
</protein>
<gene>
    <name evidence="2" type="ORF">EDB92DRAFT_1826460</name>
</gene>
<keyword evidence="3" id="KW-1185">Reference proteome</keyword>
<feature type="compositionally biased region" description="Basic and acidic residues" evidence="1">
    <location>
        <begin position="39"/>
        <end position="48"/>
    </location>
</feature>
<reference evidence="2" key="1">
    <citation type="submission" date="2022-01" db="EMBL/GenBank/DDBJ databases">
        <title>Comparative genomics reveals a dynamic genome evolution in the ectomycorrhizal milk-cap (Lactarius) mushrooms.</title>
        <authorList>
            <consortium name="DOE Joint Genome Institute"/>
            <person name="Lebreton A."/>
            <person name="Tang N."/>
            <person name="Kuo A."/>
            <person name="LaButti K."/>
            <person name="Drula E."/>
            <person name="Barry K."/>
            <person name="Clum A."/>
            <person name="Lipzen A."/>
            <person name="Mousain D."/>
            <person name="Ng V."/>
            <person name="Wang R."/>
            <person name="Wang X."/>
            <person name="Dai Y."/>
            <person name="Henrissat B."/>
            <person name="Grigoriev I.V."/>
            <person name="Guerin-Laguette A."/>
            <person name="Yu F."/>
            <person name="Martin F.M."/>
        </authorList>
    </citation>
    <scope>NUCLEOTIDE SEQUENCE</scope>
    <source>
        <strain evidence="2">QP</strain>
    </source>
</reference>
<sequence length="344" mass="37860">MPNDGQTSKRTSLSKAPAQCLDASLRQLEALHKSSGTDSHMRISDGKRIKLPRSLSGDNAQLKGNTTTKGPRLDVDFSTLEEGDGMSGNTRPFDLSDSDEFPDVHELVRTRVGGAKAAQGSLRSCNSDYSDPDMDALVRDAHLEEITPTGTDAVRTQNNLASNSIQLNPPSKRKRSIEVAENLTTMQVTAASSLESQRPRFRPQKRRLEAEAHPCQNSESNTGLGVLAGDPRPTLGNFSAGKEDFVLNSEPLHIIDLEETRYPPAVPSPCQSPPLERTQQLPTLDFEEPSFYIAWKTRQKEIYGEDWSPVPVILAPQVPPEPEHDHLAEFEEWLATTDSIEIVG</sequence>
<evidence type="ECO:0000313" key="2">
    <source>
        <dbReference type="EMBL" id="KAH9001411.1"/>
    </source>
</evidence>
<feature type="region of interest" description="Disordered" evidence="1">
    <location>
        <begin position="79"/>
        <end position="98"/>
    </location>
</feature>
<proteinExistence type="predicted"/>
<evidence type="ECO:0000313" key="3">
    <source>
        <dbReference type="Proteomes" id="UP001201163"/>
    </source>
</evidence>
<dbReference type="EMBL" id="JAKELL010000001">
    <property type="protein sequence ID" value="KAH9001411.1"/>
    <property type="molecule type" value="Genomic_DNA"/>
</dbReference>